<evidence type="ECO:0000313" key="1">
    <source>
        <dbReference type="EMBL" id="HGZ44168.1"/>
    </source>
</evidence>
<sequence>MEDRRTVRRSARRTFSELARAALERHVPEARGGVAVWGEKPNLGWLSWRLPDGRYVFLALRRHLSWVTGEVGVSPVPSDLERLPLQAAPDETPDAAFRVRLGHLLHDEDKWWPAGSSEKELVERLEWLALQSRVRLNAFLRAPR</sequence>
<accession>A0A832MNI5</accession>
<dbReference type="AlphaFoldDB" id="A0A832MNI5"/>
<comment type="caution">
    <text evidence="1">The sequence shown here is derived from an EMBL/GenBank/DDBJ whole genome shotgun (WGS) entry which is preliminary data.</text>
</comment>
<organism evidence="1">
    <name type="scientific">Eiseniibacteriota bacterium</name>
    <dbReference type="NCBI Taxonomy" id="2212470"/>
    <lineage>
        <taxon>Bacteria</taxon>
        <taxon>Candidatus Eiseniibacteriota</taxon>
    </lineage>
</organism>
<gene>
    <name evidence="1" type="ORF">ENR23_12275</name>
</gene>
<reference evidence="1" key="1">
    <citation type="journal article" date="2020" name="mSystems">
        <title>Genome- and Community-Level Interaction Insights into Carbon Utilization and Element Cycling Functions of Hydrothermarchaeota in Hydrothermal Sediment.</title>
        <authorList>
            <person name="Zhou Z."/>
            <person name="Liu Y."/>
            <person name="Xu W."/>
            <person name="Pan J."/>
            <person name="Luo Z.H."/>
            <person name="Li M."/>
        </authorList>
    </citation>
    <scope>NUCLEOTIDE SEQUENCE [LARGE SCALE GENOMIC DNA]</scope>
    <source>
        <strain evidence="1">SpSt-381</strain>
    </source>
</reference>
<protein>
    <submittedName>
        <fullName evidence="1">Uncharacterized protein</fullName>
    </submittedName>
</protein>
<proteinExistence type="predicted"/>
<name>A0A832MNI5_UNCEI</name>
<dbReference type="EMBL" id="DSQF01000025">
    <property type="protein sequence ID" value="HGZ44168.1"/>
    <property type="molecule type" value="Genomic_DNA"/>
</dbReference>